<organism evidence="2">
    <name type="scientific">White spot syndrome virus</name>
    <dbReference type="NCBI Taxonomy" id="342409"/>
    <lineage>
        <taxon>Viruses</taxon>
        <taxon>Viruses incertae sedis</taxon>
        <taxon>Naldaviricetes</taxon>
        <taxon>Nimaviridae</taxon>
        <taxon>Whispovirus</taxon>
    </lineage>
</organism>
<accession>A0A2D3I603</accession>
<evidence type="ECO:0000313" key="2">
    <source>
        <dbReference type="EMBL" id="ATU83802.1"/>
    </source>
</evidence>
<feature type="compositionally biased region" description="Basic and acidic residues" evidence="1">
    <location>
        <begin position="1"/>
        <end position="20"/>
    </location>
</feature>
<protein>
    <submittedName>
        <fullName evidence="2">ORF65</fullName>
    </submittedName>
</protein>
<name>A0A2D3I603_9VIRU</name>
<dbReference type="EMBL" id="MF768985">
    <property type="protein sequence ID" value="ATU83802.1"/>
    <property type="molecule type" value="Genomic_DNA"/>
</dbReference>
<dbReference type="Proteomes" id="UP000267516">
    <property type="component" value="Segment"/>
</dbReference>
<sequence length="82" mass="9660">MENGRRLHLSEKIEIPEDARPKRRNSVTAQTEKYRQEISLWKRQYLLPLPLPFVLLLPLHVSWEENSSTGTSMQAPILFINF</sequence>
<feature type="region of interest" description="Disordered" evidence="1">
    <location>
        <begin position="1"/>
        <end position="30"/>
    </location>
</feature>
<reference evidence="2" key="1">
    <citation type="journal article" date="2018" name="Aquaculture">
        <title>Complete genome sequence of a white spot syndrome virus associated with a disease incursion in Australia.</title>
        <authorList>
            <person name="Oakey J."/>
            <person name="Smith C.S."/>
        </authorList>
    </citation>
    <scope>NUCLEOTIDE SEQUENCE [LARGE SCALE GENOMIC DNA]</scope>
    <source>
        <strain evidence="2">WSSV-AU</strain>
    </source>
</reference>
<proteinExistence type="predicted"/>
<evidence type="ECO:0000256" key="1">
    <source>
        <dbReference type="SAM" id="MobiDB-lite"/>
    </source>
</evidence>